<dbReference type="EMBL" id="SWDB01000029">
    <property type="protein sequence ID" value="TKB44336.1"/>
    <property type="molecule type" value="Genomic_DNA"/>
</dbReference>
<keyword evidence="2" id="KW-1185">Reference proteome</keyword>
<accession>A0A4U1B4I9</accession>
<protein>
    <recommendedName>
        <fullName evidence="3">Lipocalin-like domain-containing protein</fullName>
    </recommendedName>
</protein>
<sequence>MSVKSDAATPKELSSPLAGTWKLIDGEYIDEKGDLMQYRDVKMTALKVMDDGKFWASGAGTYKIDKNRY</sequence>
<dbReference type="OrthoDB" id="8588312at2"/>
<evidence type="ECO:0008006" key="3">
    <source>
        <dbReference type="Google" id="ProtNLM"/>
    </source>
</evidence>
<reference evidence="1 2" key="1">
    <citation type="submission" date="2019-04" db="EMBL/GenBank/DDBJ databases">
        <title>Thalassotalea guangxiensis sp. nov., isolated from sediment of the coastal wetland.</title>
        <authorList>
            <person name="Zheng S."/>
            <person name="Zhang D."/>
        </authorList>
    </citation>
    <scope>NUCLEOTIDE SEQUENCE [LARGE SCALE GENOMIC DNA]</scope>
    <source>
        <strain evidence="1 2">ZS-4</strain>
    </source>
</reference>
<dbReference type="RefSeq" id="WP_136736353.1">
    <property type="nucleotide sequence ID" value="NZ_SWDB01000029.1"/>
</dbReference>
<name>A0A4U1B4I9_9GAMM</name>
<gene>
    <name evidence="1" type="ORF">E8M12_11840</name>
</gene>
<dbReference type="AlphaFoldDB" id="A0A4U1B4I9"/>
<comment type="caution">
    <text evidence="1">The sequence shown here is derived from an EMBL/GenBank/DDBJ whole genome shotgun (WGS) entry which is preliminary data.</text>
</comment>
<evidence type="ECO:0000313" key="1">
    <source>
        <dbReference type="EMBL" id="TKB44336.1"/>
    </source>
</evidence>
<proteinExistence type="predicted"/>
<dbReference type="Proteomes" id="UP000307999">
    <property type="component" value="Unassembled WGS sequence"/>
</dbReference>
<organism evidence="1 2">
    <name type="scientific">Thalassotalea mangrovi</name>
    <dbReference type="NCBI Taxonomy" id="2572245"/>
    <lineage>
        <taxon>Bacteria</taxon>
        <taxon>Pseudomonadati</taxon>
        <taxon>Pseudomonadota</taxon>
        <taxon>Gammaproteobacteria</taxon>
        <taxon>Alteromonadales</taxon>
        <taxon>Colwelliaceae</taxon>
        <taxon>Thalassotalea</taxon>
    </lineage>
</organism>
<evidence type="ECO:0000313" key="2">
    <source>
        <dbReference type="Proteomes" id="UP000307999"/>
    </source>
</evidence>